<dbReference type="OrthoDB" id="2426273at2759"/>
<gene>
    <name evidence="2" type="ORF">GTA08_BOTSDO13138</name>
</gene>
<dbReference type="InterPro" id="IPR010730">
    <property type="entry name" value="HET"/>
</dbReference>
<dbReference type="Pfam" id="PF06985">
    <property type="entry name" value="HET"/>
    <property type="match status" value="1"/>
</dbReference>
<keyword evidence="3" id="KW-1185">Reference proteome</keyword>
<reference evidence="2" key="1">
    <citation type="submission" date="2020-04" db="EMBL/GenBank/DDBJ databases">
        <title>Genome Assembly and Annotation of Botryosphaeria dothidea sdau 11-99, a Latent Pathogen of Apple Fruit Ring Rot in China.</title>
        <authorList>
            <person name="Yu C."/>
            <person name="Diao Y."/>
            <person name="Lu Q."/>
            <person name="Zhao J."/>
            <person name="Cui S."/>
            <person name="Peng C."/>
            <person name="He B."/>
            <person name="Liu H."/>
        </authorList>
    </citation>
    <scope>NUCLEOTIDE SEQUENCE [LARGE SCALE GENOMIC DNA]</scope>
    <source>
        <strain evidence="2">Sdau11-99</strain>
    </source>
</reference>
<dbReference type="EMBL" id="WWBZ02000010">
    <property type="protein sequence ID" value="KAF4311394.1"/>
    <property type="molecule type" value="Genomic_DNA"/>
</dbReference>
<evidence type="ECO:0000313" key="2">
    <source>
        <dbReference type="EMBL" id="KAF4311394.1"/>
    </source>
</evidence>
<dbReference type="PANTHER" id="PTHR39596">
    <property type="match status" value="1"/>
</dbReference>
<name>A0A8H4N521_9PEZI</name>
<dbReference type="AlphaFoldDB" id="A0A8H4N521"/>
<organism evidence="2 3">
    <name type="scientific">Botryosphaeria dothidea</name>
    <dbReference type="NCBI Taxonomy" id="55169"/>
    <lineage>
        <taxon>Eukaryota</taxon>
        <taxon>Fungi</taxon>
        <taxon>Dikarya</taxon>
        <taxon>Ascomycota</taxon>
        <taxon>Pezizomycotina</taxon>
        <taxon>Dothideomycetes</taxon>
        <taxon>Dothideomycetes incertae sedis</taxon>
        <taxon>Botryosphaeriales</taxon>
        <taxon>Botryosphaeriaceae</taxon>
        <taxon>Botryosphaeria</taxon>
    </lineage>
</organism>
<dbReference type="PANTHER" id="PTHR39596:SF2">
    <property type="entry name" value="HET DOMAIN PROTEIN (AFU_ORTHOLOGUE AFUA_1G17550)-RELATED"/>
    <property type="match status" value="1"/>
</dbReference>
<evidence type="ECO:0000313" key="3">
    <source>
        <dbReference type="Proteomes" id="UP000572817"/>
    </source>
</evidence>
<proteinExistence type="predicted"/>
<feature type="domain" description="Heterokaryon incompatibility" evidence="1">
    <location>
        <begin position="205"/>
        <end position="291"/>
    </location>
</feature>
<comment type="caution">
    <text evidence="2">The sequence shown here is derived from an EMBL/GenBank/DDBJ whole genome shotgun (WGS) entry which is preliminary data.</text>
</comment>
<protein>
    <recommendedName>
        <fullName evidence="1">Heterokaryon incompatibility domain-containing protein</fullName>
    </recommendedName>
</protein>
<sequence>MAKLKSQDAGTARATMRSNTKCLEEATHFILLHNTKLENAASPAPEVWLSVKALGQTLTTQLLSHMDWLGVMTLGGTFLSFPPSSVLNTRLLAAGWCPSDVARSPSLSSSFFALSMSMQGRRRTHSTCSETACNADQIDESNYATKHVREGCRCQFVGPSRDAIVSLLEKEEIPVLTLPGELKDGDEHSADIKLDVIPARASRGFVAMSHVWSDGLGNTEENELPLCQLKRIYRLSSQVLAGHGMIDGPVHIWMDTLCVPVRDEDKHYRKLAITSMAKTYESAAFVLAIDSGLVQASRLDRLEELLLRIRYSGWMRRLWTLQEAVLPEKGCLLQLRDGYINLHQLCGELYSRMGDTFEHICSWPHMRTFEIILFHWAHFECFWKGSIYRKRAKPEAGEMHRRMLDANYHGIVKLASCGEIPAQKLRSTWNAIVGRRTSKPADEPVVLAGLLYLEDEVQQILELPLVEKWKLIFSHAYYVLKLPQEIIFHSGPRPSEDGWRWITLSITETSSRLFSWKTGSRRTADEGWPGLMVYFFGLDLGRAEAFFASGFFSEDATVALRLQGGQNGIWYHCKRQSWKYPAAGTKALDDTDGRKTAVTDVLLEADTGSRYALILQQREPLDNESGGYDFGHAILVSFVDDHVAGETRNVRYVCNVRIVMADGSAAAQYEKIANRSARAIDQSAVLGNAESVFWQLGQLIDEEEEWCVG</sequence>
<accession>A0A8H4N521</accession>
<evidence type="ECO:0000259" key="1">
    <source>
        <dbReference type="Pfam" id="PF06985"/>
    </source>
</evidence>
<dbReference type="Proteomes" id="UP000572817">
    <property type="component" value="Unassembled WGS sequence"/>
</dbReference>